<accession>A0A922HQ52</accession>
<protein>
    <submittedName>
        <fullName evidence="1">Uncharacterized protein</fullName>
    </submittedName>
</protein>
<proteinExistence type="predicted"/>
<name>A0A922HQ52_DERFA</name>
<dbReference type="Proteomes" id="UP000790347">
    <property type="component" value="Unassembled WGS sequence"/>
</dbReference>
<reference evidence="1" key="1">
    <citation type="submission" date="2013-05" db="EMBL/GenBank/DDBJ databases">
        <authorList>
            <person name="Yim A.K.Y."/>
            <person name="Chan T.F."/>
            <person name="Ji K.M."/>
            <person name="Liu X.Y."/>
            <person name="Zhou J.W."/>
            <person name="Li R.Q."/>
            <person name="Yang K.Y."/>
            <person name="Li J."/>
            <person name="Li M."/>
            <person name="Law P.T.W."/>
            <person name="Wu Y.L."/>
            <person name="Cai Z.L."/>
            <person name="Qin H."/>
            <person name="Bao Y."/>
            <person name="Leung R.K.K."/>
            <person name="Ng P.K.S."/>
            <person name="Zou J."/>
            <person name="Zhong X.J."/>
            <person name="Ran P.X."/>
            <person name="Zhong N.S."/>
            <person name="Liu Z.G."/>
            <person name="Tsui S.K.W."/>
        </authorList>
    </citation>
    <scope>NUCLEOTIDE SEQUENCE</scope>
    <source>
        <strain evidence="1">Derf</strain>
        <tissue evidence="1">Whole organism</tissue>
    </source>
</reference>
<organism evidence="1 2">
    <name type="scientific">Dermatophagoides farinae</name>
    <name type="common">American house dust mite</name>
    <dbReference type="NCBI Taxonomy" id="6954"/>
    <lineage>
        <taxon>Eukaryota</taxon>
        <taxon>Metazoa</taxon>
        <taxon>Ecdysozoa</taxon>
        <taxon>Arthropoda</taxon>
        <taxon>Chelicerata</taxon>
        <taxon>Arachnida</taxon>
        <taxon>Acari</taxon>
        <taxon>Acariformes</taxon>
        <taxon>Sarcoptiformes</taxon>
        <taxon>Astigmata</taxon>
        <taxon>Psoroptidia</taxon>
        <taxon>Analgoidea</taxon>
        <taxon>Pyroglyphidae</taxon>
        <taxon>Dermatophagoidinae</taxon>
        <taxon>Dermatophagoides</taxon>
    </lineage>
</organism>
<dbReference type="AlphaFoldDB" id="A0A922HQ52"/>
<sequence length="186" mass="21240">MRIKDQSSCFCGNPSQTSLHLILECDRFAAQRCFFACFCSDMSNSLSNMLDENIRKYFSNFKLSHRQLRFSTAEISIYCPCLQATLKFEKPSIYGQSQTTDEPCASRLMDIFNLMEMSSDSSMETDATDSWIDSQLSCLSSLAIEEPIYNESAEEQFPNPKVHVPFCRPVITPTNTVLFVLRLPIY</sequence>
<keyword evidence="2" id="KW-1185">Reference proteome</keyword>
<reference evidence="1" key="2">
    <citation type="journal article" date="2022" name="Res Sq">
        <title>Comparative Genomics Reveals Insights into the Divergent Evolution of Astigmatic Mites and Household Pest Adaptations.</title>
        <authorList>
            <person name="Xiong Q."/>
            <person name="Wan A.T.-Y."/>
            <person name="Liu X.-Y."/>
            <person name="Fung C.S.-H."/>
            <person name="Xiao X."/>
            <person name="Malainual N."/>
            <person name="Hou J."/>
            <person name="Wang L."/>
            <person name="Wang M."/>
            <person name="Yang K."/>
            <person name="Cui Y."/>
            <person name="Leung E."/>
            <person name="Nong W."/>
            <person name="Shin S.-K."/>
            <person name="Au S."/>
            <person name="Jeong K.Y."/>
            <person name="Chew F.T."/>
            <person name="Hui J."/>
            <person name="Leung T.F."/>
            <person name="Tungtrongchitr A."/>
            <person name="Zhong N."/>
            <person name="Liu Z."/>
            <person name="Tsui S."/>
        </authorList>
    </citation>
    <scope>NUCLEOTIDE SEQUENCE</scope>
    <source>
        <strain evidence="1">Derf</strain>
        <tissue evidence="1">Whole organism</tissue>
    </source>
</reference>
<gene>
    <name evidence="1" type="ORF">DERF_012512</name>
</gene>
<comment type="caution">
    <text evidence="1">The sequence shown here is derived from an EMBL/GenBank/DDBJ whole genome shotgun (WGS) entry which is preliminary data.</text>
</comment>
<evidence type="ECO:0000313" key="2">
    <source>
        <dbReference type="Proteomes" id="UP000790347"/>
    </source>
</evidence>
<dbReference type="EMBL" id="ASGP02000006">
    <property type="protein sequence ID" value="KAH9501684.1"/>
    <property type="molecule type" value="Genomic_DNA"/>
</dbReference>
<evidence type="ECO:0000313" key="1">
    <source>
        <dbReference type="EMBL" id="KAH9501684.1"/>
    </source>
</evidence>